<dbReference type="PANTHER" id="PTHR43586">
    <property type="entry name" value="CYSTEINE DESULFURASE"/>
    <property type="match status" value="1"/>
</dbReference>
<accession>A0ABU3T866</accession>
<dbReference type="PANTHER" id="PTHR43586:SF15">
    <property type="entry name" value="BLR3095 PROTEIN"/>
    <property type="match status" value="1"/>
</dbReference>
<dbReference type="GO" id="GO:0008483">
    <property type="term" value="F:transaminase activity"/>
    <property type="evidence" value="ECO:0007669"/>
    <property type="project" value="UniProtKB-KW"/>
</dbReference>
<proteinExistence type="predicted"/>
<keyword evidence="2" id="KW-0032">Aminotransferase</keyword>
<dbReference type="InterPro" id="IPR015422">
    <property type="entry name" value="PyrdxlP-dep_Trfase_small"/>
</dbReference>
<dbReference type="Gene3D" id="3.90.1150.10">
    <property type="entry name" value="Aspartate Aminotransferase, domain 1"/>
    <property type="match status" value="1"/>
</dbReference>
<dbReference type="InterPro" id="IPR015421">
    <property type="entry name" value="PyrdxlP-dep_Trfase_major"/>
</dbReference>
<gene>
    <name evidence="2" type="ORF">RWH45_09935</name>
</gene>
<evidence type="ECO:0000313" key="3">
    <source>
        <dbReference type="Proteomes" id="UP001263371"/>
    </source>
</evidence>
<dbReference type="Pfam" id="PF00266">
    <property type="entry name" value="Aminotran_5"/>
    <property type="match status" value="1"/>
</dbReference>
<organism evidence="2 3">
    <name type="scientific">Microbacterium galbum</name>
    <dbReference type="NCBI Taxonomy" id="3075994"/>
    <lineage>
        <taxon>Bacteria</taxon>
        <taxon>Bacillati</taxon>
        <taxon>Actinomycetota</taxon>
        <taxon>Actinomycetes</taxon>
        <taxon>Micrococcales</taxon>
        <taxon>Microbacteriaceae</taxon>
        <taxon>Microbacterium</taxon>
    </lineage>
</organism>
<evidence type="ECO:0000313" key="2">
    <source>
        <dbReference type="EMBL" id="MDU0367538.1"/>
    </source>
</evidence>
<dbReference type="InterPro" id="IPR000192">
    <property type="entry name" value="Aminotrans_V_dom"/>
</dbReference>
<feature type="domain" description="Aminotransferase class V" evidence="1">
    <location>
        <begin position="61"/>
        <end position="350"/>
    </location>
</feature>
<keyword evidence="3" id="KW-1185">Reference proteome</keyword>
<dbReference type="SUPFAM" id="SSF53383">
    <property type="entry name" value="PLP-dependent transferases"/>
    <property type="match status" value="1"/>
</dbReference>
<dbReference type="Proteomes" id="UP001263371">
    <property type="component" value="Unassembled WGS sequence"/>
</dbReference>
<dbReference type="EMBL" id="JAWDIS010000002">
    <property type="protein sequence ID" value="MDU0367538.1"/>
    <property type="molecule type" value="Genomic_DNA"/>
</dbReference>
<reference evidence="2 3" key="1">
    <citation type="submission" date="2023-09" db="EMBL/GenBank/DDBJ databases">
        <title>Microbacterium fusihabitans sp. nov., Microbacterium phycihabitans sp. nov., and Microbacterium cervinum sp. nov., isolated from dried seaweeds of beach.</title>
        <authorList>
            <person name="Lee S.D."/>
        </authorList>
    </citation>
    <scope>NUCLEOTIDE SEQUENCE [LARGE SCALE GENOMIC DNA]</scope>
    <source>
        <strain evidence="2 3">KSW4-17</strain>
    </source>
</reference>
<dbReference type="RefSeq" id="WP_315994749.1">
    <property type="nucleotide sequence ID" value="NZ_JAWDIS010000002.1"/>
</dbReference>
<comment type="caution">
    <text evidence="2">The sequence shown here is derived from an EMBL/GenBank/DDBJ whole genome shotgun (WGS) entry which is preliminary data.</text>
</comment>
<name>A0ABU3T866_9MICO</name>
<keyword evidence="2" id="KW-0808">Transferase</keyword>
<dbReference type="InterPro" id="IPR015424">
    <property type="entry name" value="PyrdxlP-dep_Trfase"/>
</dbReference>
<dbReference type="Gene3D" id="3.40.640.10">
    <property type="entry name" value="Type I PLP-dependent aspartate aminotransferase-like (Major domain)"/>
    <property type="match status" value="1"/>
</dbReference>
<protein>
    <submittedName>
        <fullName evidence="2">Aminotransferase class V-fold PLP-dependent enzyme</fullName>
    </submittedName>
</protein>
<evidence type="ECO:0000259" key="1">
    <source>
        <dbReference type="Pfam" id="PF00266"/>
    </source>
</evidence>
<sequence>MSSTAWERYLAAFREPSGYLNFASYGPPSQAVVDTIGGLAQAAADGEASARLHAEDRRALAAVSRLSGFAPDAVTLTSSTSLGLFQIAFGLPPGEVLVSAAEFPSNLYAWWRSEEAGLTRVRTLPPVAGVPLAPVTAARVAEAVTADTVAVAVSAVDFRTGARADLAALRDAVGDRLLIVDGIQGFGVIEADWTLADALVVGGQKWLRAGWGTGFLALSPRALERLRPLLGGWTGVEEAGLYDGRPHPALPGAQRLSITNASPFSSGALATALELLESVGVPTVGRRIADRTGQLSTALTDAGFPVLSPQEDGARAGIVVAHVADRSAPTTVARLAERGVTATAHGSDRVRLSVHATTSSSAVDAAIDALKGTP</sequence>